<evidence type="ECO:0000313" key="7">
    <source>
        <dbReference type="Proteomes" id="UP001396334"/>
    </source>
</evidence>
<dbReference type="InterPro" id="IPR052285">
    <property type="entry name" value="NEXT_complex_subunit"/>
</dbReference>
<evidence type="ECO:0000256" key="4">
    <source>
        <dbReference type="PROSITE-ProRule" id="PRU00176"/>
    </source>
</evidence>
<dbReference type="InterPro" id="IPR012677">
    <property type="entry name" value="Nucleotide-bd_a/b_plait_sf"/>
</dbReference>
<evidence type="ECO:0000256" key="1">
    <source>
        <dbReference type="ARBA" id="ARBA00004642"/>
    </source>
</evidence>
<dbReference type="Pfam" id="PF00076">
    <property type="entry name" value="RRM_1"/>
    <property type="match status" value="1"/>
</dbReference>
<evidence type="ECO:0000259" key="5">
    <source>
        <dbReference type="PROSITE" id="PS50102"/>
    </source>
</evidence>
<dbReference type="InterPro" id="IPR035979">
    <property type="entry name" value="RBD_domain_sf"/>
</dbReference>
<name>A0ABR2RFZ2_9ROSI</name>
<proteinExistence type="predicted"/>
<organism evidence="6 7">
    <name type="scientific">Hibiscus sabdariffa</name>
    <name type="common">roselle</name>
    <dbReference type="NCBI Taxonomy" id="183260"/>
    <lineage>
        <taxon>Eukaryota</taxon>
        <taxon>Viridiplantae</taxon>
        <taxon>Streptophyta</taxon>
        <taxon>Embryophyta</taxon>
        <taxon>Tracheophyta</taxon>
        <taxon>Spermatophyta</taxon>
        <taxon>Magnoliopsida</taxon>
        <taxon>eudicotyledons</taxon>
        <taxon>Gunneridae</taxon>
        <taxon>Pentapetalae</taxon>
        <taxon>rosids</taxon>
        <taxon>malvids</taxon>
        <taxon>Malvales</taxon>
        <taxon>Malvaceae</taxon>
        <taxon>Malvoideae</taxon>
        <taxon>Hibiscus</taxon>
    </lineage>
</organism>
<dbReference type="EMBL" id="JBBPBN010000022">
    <property type="protein sequence ID" value="KAK9011868.1"/>
    <property type="molecule type" value="Genomic_DNA"/>
</dbReference>
<dbReference type="PANTHER" id="PTHR13798">
    <property type="entry name" value="RNA BINDING MOTIF RBM PROTEIN -RELATED"/>
    <property type="match status" value="1"/>
</dbReference>
<keyword evidence="3" id="KW-0539">Nucleus</keyword>
<comment type="subcellular location">
    <subcellularLocation>
        <location evidence="1">Nucleus</location>
        <location evidence="1">Nucleoplasm</location>
    </subcellularLocation>
</comment>
<gene>
    <name evidence="6" type="ORF">V6N11_039944</name>
</gene>
<accession>A0ABR2RFZ2</accession>
<evidence type="ECO:0000256" key="2">
    <source>
        <dbReference type="ARBA" id="ARBA00022884"/>
    </source>
</evidence>
<dbReference type="SUPFAM" id="SSF54928">
    <property type="entry name" value="RNA-binding domain, RBD"/>
    <property type="match status" value="1"/>
</dbReference>
<keyword evidence="2 4" id="KW-0694">RNA-binding</keyword>
<dbReference type="InterPro" id="IPR000504">
    <property type="entry name" value="RRM_dom"/>
</dbReference>
<evidence type="ECO:0000256" key="3">
    <source>
        <dbReference type="ARBA" id="ARBA00023242"/>
    </source>
</evidence>
<reference evidence="6 7" key="1">
    <citation type="journal article" date="2024" name="G3 (Bethesda)">
        <title>Genome assembly of Hibiscus sabdariffa L. provides insights into metabolisms of medicinal natural products.</title>
        <authorList>
            <person name="Kim T."/>
        </authorList>
    </citation>
    <scope>NUCLEOTIDE SEQUENCE [LARGE SCALE GENOMIC DNA]</scope>
    <source>
        <strain evidence="6">TK-2024</strain>
        <tissue evidence="6">Old leaves</tissue>
    </source>
</reference>
<dbReference type="SMART" id="SM00360">
    <property type="entry name" value="RRM"/>
    <property type="match status" value="1"/>
</dbReference>
<evidence type="ECO:0000313" key="6">
    <source>
        <dbReference type="EMBL" id="KAK9011868.1"/>
    </source>
</evidence>
<dbReference type="Gene3D" id="3.30.70.330">
    <property type="match status" value="1"/>
</dbReference>
<keyword evidence="7" id="KW-1185">Reference proteome</keyword>
<protein>
    <recommendedName>
        <fullName evidence="5">RRM domain-containing protein</fullName>
    </recommendedName>
</protein>
<dbReference type="PROSITE" id="PS50102">
    <property type="entry name" value="RRM"/>
    <property type="match status" value="1"/>
</dbReference>
<dbReference type="Proteomes" id="UP001396334">
    <property type="component" value="Unassembled WGS sequence"/>
</dbReference>
<sequence>MNIPKVFPVTMSGNSSCSVYIGNLDERVSDRVLYDILIQAGRVVDLYIPRDKETDKPKGFAFVEYENEDVADYAVRLFSGLVTLYNRTLKFAISGQDKTSQNPPYAAMPATNSSYKSRHNHGVVNHMETSQQLKRSTTPSRVPDYPARYTQVLPPPGVSHHSNGYGSHFNDTNYEYSRRVFGATLDSFSRPRVPEAVCPAPHQKHAPGWASGAALRLCR</sequence>
<feature type="domain" description="RRM" evidence="5">
    <location>
        <begin position="17"/>
        <end position="96"/>
    </location>
</feature>
<comment type="caution">
    <text evidence="6">The sequence shown here is derived from an EMBL/GenBank/DDBJ whole genome shotgun (WGS) entry which is preliminary data.</text>
</comment>
<dbReference type="PANTHER" id="PTHR13798:SF11">
    <property type="entry name" value="RNA-BINDING PROTEIN 7-RELATED"/>
    <property type="match status" value="1"/>
</dbReference>